<dbReference type="KEGG" id="bprl:CL2_30400"/>
<evidence type="ECO:0000313" key="12">
    <source>
        <dbReference type="Proteomes" id="UP000095564"/>
    </source>
</evidence>
<keyword evidence="15" id="KW-1185">Reference proteome</keyword>
<dbReference type="HAMAP" id="MF_00048">
    <property type="entry name" value="UPF0102"/>
    <property type="match status" value="1"/>
</dbReference>
<dbReference type="Gene3D" id="3.40.1350.10">
    <property type="match status" value="1"/>
</dbReference>
<reference evidence="4 10" key="2">
    <citation type="submission" date="2010-03" db="EMBL/GenBank/DDBJ databases">
        <authorList>
            <person name="Pajon A."/>
        </authorList>
    </citation>
    <scope>NUCLEOTIDE SEQUENCE [LARGE SCALE GENOMIC DNA]</scope>
    <source>
        <strain evidence="4 10">SSC/2</strain>
    </source>
</reference>
<dbReference type="InterPro" id="IPR011856">
    <property type="entry name" value="tRNA_endonuc-like_dom_sf"/>
</dbReference>
<dbReference type="EMBL" id="CZAU01000007">
    <property type="protein sequence ID" value="CUP28486.1"/>
    <property type="molecule type" value="Genomic_DNA"/>
</dbReference>
<reference evidence="8" key="6">
    <citation type="submission" date="2020-02" db="EMBL/GenBank/DDBJ databases">
        <authorList>
            <person name="Littmann E."/>
            <person name="Sorbara M."/>
        </authorList>
    </citation>
    <scope>NUCLEOTIDE SEQUENCE</scope>
    <source>
        <strain evidence="8">MSK.14.57</strain>
    </source>
</reference>
<evidence type="ECO:0000313" key="13">
    <source>
        <dbReference type="Proteomes" id="UP000095598"/>
    </source>
</evidence>
<reference evidence="9" key="7">
    <citation type="submission" date="2023-08" db="EMBL/GenBank/DDBJ databases">
        <title>Complete Genome Sequences of butyrate producing Anaerostipes hadrus strains BA1 and GIF7 isolated from the terminal ileum of a healthy lean male.</title>
        <authorList>
            <person name="Low A."/>
            <person name="Sheludchenko M."/>
            <person name="Cheng H.E."/>
            <person name="Koh X.Q."/>
            <person name="Lee J."/>
        </authorList>
    </citation>
    <scope>NUCLEOTIDE SEQUENCE</scope>
    <source>
        <strain evidence="9">BA1</strain>
    </source>
</reference>
<dbReference type="RefSeq" id="WP_008393641.1">
    <property type="nucleotide sequence ID" value="NC_021016.1"/>
</dbReference>
<evidence type="ECO:0000256" key="1">
    <source>
        <dbReference type="ARBA" id="ARBA00006738"/>
    </source>
</evidence>
<name>D4MWP2_ANAHA</name>
<dbReference type="Proteomes" id="UP000008960">
    <property type="component" value="Chromosome"/>
</dbReference>
<evidence type="ECO:0000313" key="7">
    <source>
        <dbReference type="EMBL" id="CUP28486.1"/>
    </source>
</evidence>
<dbReference type="EMBL" id="FP929061">
    <property type="protein sequence ID" value="CBL39808.1"/>
    <property type="molecule type" value="Genomic_DNA"/>
</dbReference>
<dbReference type="GO" id="GO:0003676">
    <property type="term" value="F:nucleic acid binding"/>
    <property type="evidence" value="ECO:0007669"/>
    <property type="project" value="InterPro"/>
</dbReference>
<gene>
    <name evidence="4" type="ORF">CL2_30400</name>
    <name evidence="3" type="ORF">DO83_01260</name>
    <name evidence="5" type="ORF">ERS852425_00655</name>
    <name evidence="7" type="ORF">ERS852520_01015</name>
    <name evidence="6" type="ORF">ERS852571_00815</name>
    <name evidence="8" type="ORF">G5A72_10170</name>
    <name evidence="9" type="ORF">RBI15_05610</name>
</gene>
<evidence type="ECO:0000313" key="11">
    <source>
        <dbReference type="Proteomes" id="UP000095553"/>
    </source>
</evidence>
<dbReference type="Pfam" id="PF02021">
    <property type="entry name" value="UPF0102"/>
    <property type="match status" value="1"/>
</dbReference>
<evidence type="ECO:0000256" key="2">
    <source>
        <dbReference type="HAMAP-Rule" id="MF_00048"/>
    </source>
</evidence>
<dbReference type="Proteomes" id="UP000188159">
    <property type="component" value="Chromosome"/>
</dbReference>
<evidence type="ECO:0000313" key="10">
    <source>
        <dbReference type="Proteomes" id="UP000008960"/>
    </source>
</evidence>
<dbReference type="NCBIfam" id="NF009150">
    <property type="entry name" value="PRK12497.1-3"/>
    <property type="match status" value="1"/>
</dbReference>
<evidence type="ECO:0000313" key="4">
    <source>
        <dbReference type="EMBL" id="CBL39808.1"/>
    </source>
</evidence>
<comment type="similarity">
    <text evidence="1 2">Belongs to the UPF0102 family.</text>
</comment>
<dbReference type="STRING" id="649756.ERS852387_02189"/>
<dbReference type="AlphaFoldDB" id="D4MWP2"/>
<evidence type="ECO:0000313" key="3">
    <source>
        <dbReference type="EMBL" id="AQP38386.1"/>
    </source>
</evidence>
<evidence type="ECO:0000313" key="5">
    <source>
        <dbReference type="EMBL" id="CUM79512.1"/>
    </source>
</evidence>
<reference evidence="3 14" key="4">
    <citation type="journal article" date="2016" name="Sci. Rep.">
        <title>Accelerated dysbiosis of gut microbiota during aggravation of DSS-induced colitis by a butyrate-producing bacterium.</title>
        <authorList>
            <person name="Zhang Q."/>
            <person name="Wu Y."/>
            <person name="Wang J."/>
            <person name="Wu G."/>
            <person name="Long W."/>
            <person name="Xue Z."/>
            <person name="Wang L."/>
            <person name="Zhang X."/>
            <person name="Pang X."/>
            <person name="Zhao Y."/>
            <person name="Zhao L."/>
            <person name="Zhang C."/>
        </authorList>
    </citation>
    <scope>NUCLEOTIDE SEQUENCE [LARGE SCALE GENOMIC DNA]</scope>
    <source>
        <strain evidence="3 14">BPB5</strain>
    </source>
</reference>
<evidence type="ECO:0000313" key="6">
    <source>
        <dbReference type="EMBL" id="CUM82881.1"/>
    </source>
</evidence>
<dbReference type="NCBIfam" id="TIGR00252">
    <property type="entry name" value="YraN family protein"/>
    <property type="match status" value="1"/>
</dbReference>
<dbReference type="EMBL" id="CP012098">
    <property type="protein sequence ID" value="AQP38386.1"/>
    <property type="molecule type" value="Genomic_DNA"/>
</dbReference>
<dbReference type="InterPro" id="IPR003509">
    <property type="entry name" value="UPF0102_YraN-like"/>
</dbReference>
<proteinExistence type="inferred from homology"/>
<dbReference type="InterPro" id="IPR011335">
    <property type="entry name" value="Restrct_endonuc-II-like"/>
</dbReference>
<sequence length="115" mass="13535">MKKNNRETGAKAEAIACWFLKQQGYDVLEQNFYTKVGEIDIIAKEDQTLVFVEVKYRKDDKKGYPAQAVDQRKQQKIRKSAMIYLKKNHLSFEQPIRFDVVEILGKKIRVIKHAF</sequence>
<reference evidence="4 10" key="1">
    <citation type="submission" date="2010-03" db="EMBL/GenBank/DDBJ databases">
        <title>The genome sequence of Clostridiales sp. SSC/2.</title>
        <authorList>
            <consortium name="metaHIT consortium -- http://www.metahit.eu/"/>
            <person name="Pajon A."/>
            <person name="Turner K."/>
            <person name="Parkhill J."/>
            <person name="Duncan S."/>
            <person name="Flint H."/>
        </authorList>
    </citation>
    <scope>NUCLEOTIDE SEQUENCE [LARGE SCALE GENOMIC DNA]</scope>
    <source>
        <strain evidence="4 10">SSC/2</strain>
    </source>
</reference>
<organism evidence="4 10">
    <name type="scientific">Anaerostipes hadrus</name>
    <dbReference type="NCBI Taxonomy" id="649756"/>
    <lineage>
        <taxon>Bacteria</taxon>
        <taxon>Bacillati</taxon>
        <taxon>Bacillota</taxon>
        <taxon>Clostridia</taxon>
        <taxon>Lachnospirales</taxon>
        <taxon>Lachnospiraceae</taxon>
        <taxon>Anaerostipes</taxon>
    </lineage>
</organism>
<dbReference type="PATRIC" id="fig|245018.3.peg.442"/>
<dbReference type="EMBL" id="CYXT01000003">
    <property type="protein sequence ID" value="CUM79512.1"/>
    <property type="molecule type" value="Genomic_DNA"/>
</dbReference>
<protein>
    <recommendedName>
        <fullName evidence="2">UPF0102 protein CL2_30400</fullName>
    </recommendedName>
</protein>
<reference evidence="11 12" key="3">
    <citation type="submission" date="2015-09" db="EMBL/GenBank/DDBJ databases">
        <authorList>
            <consortium name="Pathogen Informatics"/>
        </authorList>
    </citation>
    <scope>NUCLEOTIDE SEQUENCE [LARGE SCALE GENOMIC DNA]</scope>
    <source>
        <strain evidence="5 13">2789STDY5608868</strain>
        <strain evidence="7 12">2789STDY5834908</strain>
        <strain evidence="6 11">2789STDY5834959</strain>
    </source>
</reference>
<accession>D4MWP2</accession>
<evidence type="ECO:0000313" key="15">
    <source>
        <dbReference type="Proteomes" id="UP001644750"/>
    </source>
</evidence>
<dbReference type="PANTHER" id="PTHR34039">
    <property type="entry name" value="UPF0102 PROTEIN YRAN"/>
    <property type="match status" value="1"/>
</dbReference>
<dbReference type="Proteomes" id="UP000095564">
    <property type="component" value="Unassembled WGS sequence"/>
</dbReference>
<reference evidence="8 15" key="5">
    <citation type="journal article" date="2020" name="Cell Host Microbe">
        <title>Functional and Genomic Variation between Human-Derived Isolates of Lachnospiraceae Reveals Inter- and Intra-Species Diversity.</title>
        <authorList>
            <person name="Sorbara M.T."/>
            <person name="Littmann E.R."/>
            <person name="Fontana E."/>
            <person name="Moody T.U."/>
            <person name="Kohout C.E."/>
            <person name="Gjonbalaj M."/>
            <person name="Eaton V."/>
            <person name="Seok R."/>
            <person name="Leiner I.M."/>
            <person name="Pamer E.G."/>
        </authorList>
    </citation>
    <scope>NUCLEOTIDE SEQUENCE [LARGE SCALE GENOMIC DNA]</scope>
    <source>
        <strain evidence="8 15">MSK.14.57</strain>
    </source>
</reference>
<evidence type="ECO:0000313" key="8">
    <source>
        <dbReference type="EMBL" id="NSJ79938.1"/>
    </source>
</evidence>
<dbReference type="SUPFAM" id="SSF52980">
    <property type="entry name" value="Restriction endonuclease-like"/>
    <property type="match status" value="1"/>
</dbReference>
<dbReference type="EMBL" id="CP132968">
    <property type="protein sequence ID" value="WMD17563.1"/>
    <property type="molecule type" value="Genomic_DNA"/>
</dbReference>
<dbReference type="GeneID" id="92740859"/>
<dbReference type="OrthoDB" id="9802516at2"/>
<evidence type="ECO:0000313" key="9">
    <source>
        <dbReference type="EMBL" id="WMD17563.1"/>
    </source>
</evidence>
<dbReference type="EMBL" id="CYXY01000004">
    <property type="protein sequence ID" value="CUM82881.1"/>
    <property type="molecule type" value="Genomic_DNA"/>
</dbReference>
<dbReference type="Proteomes" id="UP001243496">
    <property type="component" value="Chromosome"/>
</dbReference>
<dbReference type="EMBL" id="JAAITB010000021">
    <property type="protein sequence ID" value="NSJ79938.1"/>
    <property type="molecule type" value="Genomic_DNA"/>
</dbReference>
<dbReference type="CDD" id="cd20736">
    <property type="entry name" value="PoNe_Nuclease"/>
    <property type="match status" value="1"/>
</dbReference>
<dbReference type="Proteomes" id="UP000095553">
    <property type="component" value="Unassembled WGS sequence"/>
</dbReference>
<evidence type="ECO:0000313" key="14">
    <source>
        <dbReference type="Proteomes" id="UP000188159"/>
    </source>
</evidence>
<dbReference type="Proteomes" id="UP000095598">
    <property type="component" value="Unassembled WGS sequence"/>
</dbReference>
<dbReference type="Proteomes" id="UP001644750">
    <property type="component" value="Unassembled WGS sequence"/>
</dbReference>
<dbReference type="PANTHER" id="PTHR34039:SF1">
    <property type="entry name" value="UPF0102 PROTEIN YRAN"/>
    <property type="match status" value="1"/>
</dbReference>